<feature type="domain" description="Cytochrome c" evidence="7">
    <location>
        <begin position="296"/>
        <end position="375"/>
    </location>
</feature>
<dbReference type="Pfam" id="PF00034">
    <property type="entry name" value="Cytochrom_C"/>
    <property type="match status" value="1"/>
</dbReference>
<evidence type="ECO:0000256" key="2">
    <source>
        <dbReference type="ARBA" id="ARBA00022617"/>
    </source>
</evidence>
<keyword evidence="5" id="KW-0408">Iron</keyword>
<keyword evidence="4" id="KW-0249">Electron transport</keyword>
<evidence type="ECO:0000256" key="4">
    <source>
        <dbReference type="ARBA" id="ARBA00022982"/>
    </source>
</evidence>
<dbReference type="Pfam" id="PF13442">
    <property type="entry name" value="Cytochrome_CBB3"/>
    <property type="match status" value="1"/>
</dbReference>
<dbReference type="PANTHER" id="PTHR35008:SF8">
    <property type="entry name" value="ALCOHOL DEHYDROGENASE CYTOCHROME C SUBUNIT"/>
    <property type="match status" value="1"/>
</dbReference>
<dbReference type="Gene3D" id="1.10.760.10">
    <property type="entry name" value="Cytochrome c-like domain"/>
    <property type="match status" value="2"/>
</dbReference>
<dbReference type="InterPro" id="IPR002323">
    <property type="entry name" value="Cyt_CIE"/>
</dbReference>
<dbReference type="PRINTS" id="PR00607">
    <property type="entry name" value="CYTCHROMECIE"/>
</dbReference>
<dbReference type="GO" id="GO:0009055">
    <property type="term" value="F:electron transfer activity"/>
    <property type="evidence" value="ECO:0007669"/>
    <property type="project" value="InterPro"/>
</dbReference>
<organism evidence="8">
    <name type="scientific">hydrothermal vent metagenome</name>
    <dbReference type="NCBI Taxonomy" id="652676"/>
    <lineage>
        <taxon>unclassified sequences</taxon>
        <taxon>metagenomes</taxon>
        <taxon>ecological metagenomes</taxon>
    </lineage>
</organism>
<keyword evidence="1" id="KW-0813">Transport</keyword>
<keyword evidence="3" id="KW-0479">Metal-binding</keyword>
<dbReference type="GO" id="GO:0020037">
    <property type="term" value="F:heme binding"/>
    <property type="evidence" value="ECO:0007669"/>
    <property type="project" value="InterPro"/>
</dbReference>
<dbReference type="GO" id="GO:0005506">
    <property type="term" value="F:iron ion binding"/>
    <property type="evidence" value="ECO:0007669"/>
    <property type="project" value="InterPro"/>
</dbReference>
<evidence type="ECO:0000256" key="3">
    <source>
        <dbReference type="ARBA" id="ARBA00022723"/>
    </source>
</evidence>
<keyword evidence="2" id="KW-0349">Heme</keyword>
<dbReference type="PANTHER" id="PTHR35008">
    <property type="entry name" value="BLL4482 PROTEIN-RELATED"/>
    <property type="match status" value="1"/>
</dbReference>
<reference evidence="8" key="1">
    <citation type="submission" date="2016-10" db="EMBL/GenBank/DDBJ databases">
        <authorList>
            <person name="de Groot N.N."/>
        </authorList>
    </citation>
    <scope>NUCLEOTIDE SEQUENCE</scope>
</reference>
<dbReference type="InterPro" id="IPR036909">
    <property type="entry name" value="Cyt_c-like_dom_sf"/>
</dbReference>
<dbReference type="InterPro" id="IPR051459">
    <property type="entry name" value="Cytochrome_c-type_DH"/>
</dbReference>
<protein>
    <submittedName>
        <fullName evidence="8">Membrane c-type cytochrome cy</fullName>
    </submittedName>
</protein>
<evidence type="ECO:0000256" key="5">
    <source>
        <dbReference type="ARBA" id="ARBA00023004"/>
    </source>
</evidence>
<name>A0A1W1E8S0_9ZZZZ</name>
<proteinExistence type="predicted"/>
<dbReference type="AlphaFoldDB" id="A0A1W1E8S0"/>
<dbReference type="EMBL" id="FPIB01000013">
    <property type="protein sequence ID" value="SFV90343.1"/>
    <property type="molecule type" value="Genomic_DNA"/>
</dbReference>
<sequence length="376" mass="41240">MFKSYRNLMLSAMVVAAASTTLFAGSDASRTYANGKKVIDGGSTYPVKKGMTSLYHVNEKVHKGKVKFGRKPTADEIKAWDIDVMPDGTGLPEGHGTVEEGDALYEEKCAACHFDFGTGGAGYPALQKGNAYEGQKSLTNQRVDGNDEGPIRVFGTYWPHASTLWWYIKTGMPHPAPLSLSDDEVYALCAYIISINELKIDGEELDDEYELNREKFLKIVMPNKDGFEPKIDGKNGLENTRKYYNDFKNYGNGTRCMKNCFKGKPVLARISGTGISDYEPPISSKKELPKKKAGQSADHPGKKAYEASCAVCHATDAMGAPVVGDKKSWEARLKNGMDKIYDNAIHGINGMPPKGGTSLPDDKIKEIVDYMVSQSK</sequence>
<evidence type="ECO:0000313" key="8">
    <source>
        <dbReference type="EMBL" id="SFV90343.1"/>
    </source>
</evidence>
<feature type="domain" description="Cytochrome c" evidence="7">
    <location>
        <begin position="96"/>
        <end position="196"/>
    </location>
</feature>
<accession>A0A1W1E8S0</accession>
<dbReference type="PROSITE" id="PS51007">
    <property type="entry name" value="CYTC"/>
    <property type="match status" value="2"/>
</dbReference>
<feature type="region of interest" description="Disordered" evidence="6">
    <location>
        <begin position="278"/>
        <end position="300"/>
    </location>
</feature>
<dbReference type="InterPro" id="IPR009056">
    <property type="entry name" value="Cyt_c-like_dom"/>
</dbReference>
<evidence type="ECO:0000256" key="1">
    <source>
        <dbReference type="ARBA" id="ARBA00022448"/>
    </source>
</evidence>
<evidence type="ECO:0000259" key="7">
    <source>
        <dbReference type="PROSITE" id="PS51007"/>
    </source>
</evidence>
<evidence type="ECO:0000256" key="6">
    <source>
        <dbReference type="SAM" id="MobiDB-lite"/>
    </source>
</evidence>
<gene>
    <name evidence="8" type="ORF">MNB_SV-4-377</name>
</gene>
<dbReference type="SUPFAM" id="SSF46626">
    <property type="entry name" value="Cytochrome c"/>
    <property type="match status" value="2"/>
</dbReference>